<dbReference type="RefSeq" id="WP_268612928.1">
    <property type="nucleotide sequence ID" value="NZ_CP113797.1"/>
</dbReference>
<dbReference type="AlphaFoldDB" id="A0A9E8ZJX5"/>
<keyword evidence="2" id="KW-1185">Reference proteome</keyword>
<proteinExistence type="predicted"/>
<name>A0A9E8ZJX5_9CYAN</name>
<evidence type="ECO:0000313" key="2">
    <source>
        <dbReference type="Proteomes" id="UP001163152"/>
    </source>
</evidence>
<accession>A0A9E8ZJX5</accession>
<dbReference type="KEGG" id="tsin:OXH18_11525"/>
<dbReference type="EMBL" id="CP113797">
    <property type="protein sequence ID" value="WAL62588.1"/>
    <property type="molecule type" value="Genomic_DNA"/>
</dbReference>
<protein>
    <submittedName>
        <fullName evidence="1">Uncharacterized protein</fullName>
    </submittedName>
</protein>
<gene>
    <name evidence="1" type="ORF">OXH18_11525</name>
</gene>
<evidence type="ECO:0000313" key="1">
    <source>
        <dbReference type="EMBL" id="WAL62588.1"/>
    </source>
</evidence>
<dbReference type="Proteomes" id="UP001163152">
    <property type="component" value="Chromosome"/>
</dbReference>
<sequence>MDNINIADFELYLNWAVSILKTQDPQVIQSFKEEANLRLDRNSLNNILVAALHHLADSDLDAFRWALHNYDSEFYTELRRRTVVAAARQLIRQGCIPGQDFSSLPVGGLLVTPRAKEILWKHTSPFSEYLLREILHTLQPA</sequence>
<organism evidence="1 2">
    <name type="scientific">Thermocoleostomius sinensis A174</name>
    <dbReference type="NCBI Taxonomy" id="2016057"/>
    <lineage>
        <taxon>Bacteria</taxon>
        <taxon>Bacillati</taxon>
        <taxon>Cyanobacteriota</taxon>
        <taxon>Cyanophyceae</taxon>
        <taxon>Oculatellales</taxon>
        <taxon>Oculatellaceae</taxon>
        <taxon>Thermocoleostomius</taxon>
    </lineage>
</organism>
<reference evidence="1" key="1">
    <citation type="submission" date="2022-12" db="EMBL/GenBank/DDBJ databases">
        <title>Polyphasic identification of a Novel Hot-Spring Cyanobacterium Ocullathermofonsia sinensis gen nov. sp. nov. and Genomic Insights on its Adaptations to the Thermal Habitat.</title>
        <authorList>
            <person name="Daroch M."/>
            <person name="Tang J."/>
            <person name="Jiang Y."/>
        </authorList>
    </citation>
    <scope>NUCLEOTIDE SEQUENCE</scope>
    <source>
        <strain evidence="1">PKUAC-SCTA174</strain>
    </source>
</reference>